<evidence type="ECO:0000313" key="2">
    <source>
        <dbReference type="EMBL" id="OAS21176.1"/>
    </source>
</evidence>
<comment type="caution">
    <text evidence="2">The sequence shown here is derived from an EMBL/GenBank/DDBJ whole genome shotgun (WGS) entry which is preliminary data.</text>
</comment>
<dbReference type="Proteomes" id="UP000078454">
    <property type="component" value="Unassembled WGS sequence"/>
</dbReference>
<evidence type="ECO:0000259" key="1">
    <source>
        <dbReference type="Pfam" id="PF01345"/>
    </source>
</evidence>
<dbReference type="STRING" id="1850517.A8708_30285"/>
<proteinExistence type="predicted"/>
<name>A0A198AJE9_9BACL</name>
<keyword evidence="3" id="KW-1185">Reference proteome</keyword>
<accession>A0A198AJE9</accession>
<dbReference type="PANTHER" id="PTHR34819:SF3">
    <property type="entry name" value="CELL SURFACE PROTEIN"/>
    <property type="match status" value="1"/>
</dbReference>
<dbReference type="InterPro" id="IPR013783">
    <property type="entry name" value="Ig-like_fold"/>
</dbReference>
<dbReference type="InterPro" id="IPR001434">
    <property type="entry name" value="OmcB-like_DUF11"/>
</dbReference>
<dbReference type="OrthoDB" id="1751088at2"/>
<gene>
    <name evidence="2" type="ORF">A8708_30285</name>
</gene>
<protein>
    <recommendedName>
        <fullName evidence="1">DUF11 domain-containing protein</fullName>
    </recommendedName>
</protein>
<evidence type="ECO:0000313" key="3">
    <source>
        <dbReference type="Proteomes" id="UP000078454"/>
    </source>
</evidence>
<dbReference type="Gene3D" id="2.60.40.10">
    <property type="entry name" value="Immunoglobulins"/>
    <property type="match status" value="1"/>
</dbReference>
<dbReference type="NCBIfam" id="TIGR01451">
    <property type="entry name" value="B_ant_repeat"/>
    <property type="match status" value="4"/>
</dbReference>
<dbReference type="AlphaFoldDB" id="A0A198AJE9"/>
<feature type="domain" description="DUF11" evidence="1">
    <location>
        <begin position="174"/>
        <end position="280"/>
    </location>
</feature>
<dbReference type="RefSeq" id="WP_068662752.1">
    <property type="nucleotide sequence ID" value="NZ_LYPB01000049.1"/>
</dbReference>
<organism evidence="2 3">
    <name type="scientific">Paenibacillus oryzisoli</name>
    <dbReference type="NCBI Taxonomy" id="1850517"/>
    <lineage>
        <taxon>Bacteria</taxon>
        <taxon>Bacillati</taxon>
        <taxon>Bacillota</taxon>
        <taxon>Bacilli</taxon>
        <taxon>Bacillales</taxon>
        <taxon>Paenibacillaceae</taxon>
        <taxon>Paenibacillus</taxon>
    </lineage>
</organism>
<dbReference type="InterPro" id="IPR051172">
    <property type="entry name" value="Chlamydia_OmcB"/>
</dbReference>
<sequence>MTADSHSTNHLINQSVVRFSSGTSTSHSYSNIVDTPVVGPIITVLKKANTHLAVLGQIITYTLSIANKGNLDAQVTLFDNMPEGTAFIPNSVIVDNIPLPMARPDQGIQLGIIHVCQTMEVTFQVIVLEIPANRQLKNQATTVYHFRTSGGRDVSGSSKSNTIIIPFKESLIKFTKQASSTSTYVGDTVSFYFTIKNDEACPIHHPFFQDELPAGVAFVPGSVKIDGVSYPSANPNVGIKLGEIPAHSEVCLQFQVTIMHVPTSHCIVNSAVLTYTNEDGKGKIVSNTISIHVYDPALTVVESVVEPQATLGDTLTYEITITNHGNIATEVHLSDFIPQGSFYVVGSLTINGVPYSQKVLPSSIPLGTLQPGASFLVKFQVTVSSFAISLDQRLLVSQAHVLFTYVLPDGRIVSNQILSNLVSVELLLPIVDVLLSATPRQAEPGTAIHYQILVANTGNLAANQVNLLDWISQLNTLIPGSLRINGILIQEVNVKQPLSLSNLQPRSTIEITYDASIIHHSNVRRLTLQVPATYEYQVNAPVHKGNVLSNVIVIRIDHSEE</sequence>
<feature type="domain" description="DUF11" evidence="1">
    <location>
        <begin position="298"/>
        <end position="385"/>
    </location>
</feature>
<reference evidence="2 3" key="1">
    <citation type="submission" date="2016-05" db="EMBL/GenBank/DDBJ databases">
        <title>Paenibacillus sp. 1ZS3-15 nov., isolated from the rhizosphere soil.</title>
        <authorList>
            <person name="Zhang X.X."/>
            <person name="Zhang J."/>
        </authorList>
    </citation>
    <scope>NUCLEOTIDE SEQUENCE [LARGE SCALE GENOMIC DNA]</scope>
    <source>
        <strain evidence="2 3">1ZS3-15</strain>
    </source>
</reference>
<dbReference type="PANTHER" id="PTHR34819">
    <property type="entry name" value="LARGE CYSTEINE-RICH PERIPLASMIC PROTEIN OMCB"/>
    <property type="match status" value="1"/>
</dbReference>
<dbReference type="EMBL" id="LYPB01000049">
    <property type="protein sequence ID" value="OAS21176.1"/>
    <property type="molecule type" value="Genomic_DNA"/>
</dbReference>
<dbReference type="Pfam" id="PF01345">
    <property type="entry name" value="DUF11"/>
    <property type="match status" value="2"/>
</dbReference>
<dbReference type="InterPro" id="IPR047589">
    <property type="entry name" value="DUF11_rpt"/>
</dbReference>